<dbReference type="AlphaFoldDB" id="A0A5B7J0G7"/>
<reference evidence="3 4" key="1">
    <citation type="submission" date="2019-05" db="EMBL/GenBank/DDBJ databases">
        <title>Another draft genome of Portunus trituberculatus and its Hox gene families provides insights of decapod evolution.</title>
        <authorList>
            <person name="Jeong J.-H."/>
            <person name="Song I."/>
            <person name="Kim S."/>
            <person name="Choi T."/>
            <person name="Kim D."/>
            <person name="Ryu S."/>
            <person name="Kim W."/>
        </authorList>
    </citation>
    <scope>NUCLEOTIDE SEQUENCE [LARGE SCALE GENOMIC DNA]</scope>
    <source>
        <tissue evidence="3">Muscle</tissue>
    </source>
</reference>
<keyword evidence="1" id="KW-1015">Disulfide bond</keyword>
<gene>
    <name evidence="3" type="ORF">E2C01_083175</name>
</gene>
<evidence type="ECO:0000259" key="2">
    <source>
        <dbReference type="PROSITE" id="PS50835"/>
    </source>
</evidence>
<dbReference type="InterPro" id="IPR013783">
    <property type="entry name" value="Ig-like_fold"/>
</dbReference>
<evidence type="ECO:0000313" key="3">
    <source>
        <dbReference type="EMBL" id="MPC88275.1"/>
    </source>
</evidence>
<dbReference type="OrthoDB" id="6369294at2759"/>
<feature type="domain" description="Ig-like" evidence="2">
    <location>
        <begin position="1"/>
        <end position="85"/>
    </location>
</feature>
<dbReference type="Gene3D" id="2.60.40.10">
    <property type="entry name" value="Immunoglobulins"/>
    <property type="match status" value="1"/>
</dbReference>
<proteinExistence type="predicted"/>
<dbReference type="Pfam" id="PF08205">
    <property type="entry name" value="C2-set_2"/>
    <property type="match status" value="1"/>
</dbReference>
<protein>
    <recommendedName>
        <fullName evidence="2">Ig-like domain-containing protein</fullName>
    </recommendedName>
</protein>
<dbReference type="InterPro" id="IPR036179">
    <property type="entry name" value="Ig-like_dom_sf"/>
</dbReference>
<accession>A0A5B7J0G7</accession>
<comment type="caution">
    <text evidence="3">The sequence shown here is derived from an EMBL/GenBank/DDBJ whole genome shotgun (WGS) entry which is preliminary data.</text>
</comment>
<dbReference type="EMBL" id="VSRR010077277">
    <property type="protein sequence ID" value="MPC88275.1"/>
    <property type="molecule type" value="Genomic_DNA"/>
</dbReference>
<dbReference type="PROSITE" id="PS50835">
    <property type="entry name" value="IG_LIKE"/>
    <property type="match status" value="1"/>
</dbReference>
<sequence length="89" mass="9607">MGQRYTLTCLTSPANPPATLTWILDGERMNTTTTTVTRDDGGGWITSSELSGKAGRASGVRMVQARCEAKHLESSGVLTHSRNITVLRE</sequence>
<organism evidence="3 4">
    <name type="scientific">Portunus trituberculatus</name>
    <name type="common">Swimming crab</name>
    <name type="synonym">Neptunus trituberculatus</name>
    <dbReference type="NCBI Taxonomy" id="210409"/>
    <lineage>
        <taxon>Eukaryota</taxon>
        <taxon>Metazoa</taxon>
        <taxon>Ecdysozoa</taxon>
        <taxon>Arthropoda</taxon>
        <taxon>Crustacea</taxon>
        <taxon>Multicrustacea</taxon>
        <taxon>Malacostraca</taxon>
        <taxon>Eumalacostraca</taxon>
        <taxon>Eucarida</taxon>
        <taxon>Decapoda</taxon>
        <taxon>Pleocyemata</taxon>
        <taxon>Brachyura</taxon>
        <taxon>Eubrachyura</taxon>
        <taxon>Portunoidea</taxon>
        <taxon>Portunidae</taxon>
        <taxon>Portuninae</taxon>
        <taxon>Portunus</taxon>
    </lineage>
</organism>
<dbReference type="InterPro" id="IPR013162">
    <property type="entry name" value="CD80_C2-set"/>
</dbReference>
<name>A0A5B7J0G7_PORTR</name>
<dbReference type="SUPFAM" id="SSF48726">
    <property type="entry name" value="Immunoglobulin"/>
    <property type="match status" value="1"/>
</dbReference>
<dbReference type="InterPro" id="IPR007110">
    <property type="entry name" value="Ig-like_dom"/>
</dbReference>
<dbReference type="Proteomes" id="UP000324222">
    <property type="component" value="Unassembled WGS sequence"/>
</dbReference>
<keyword evidence="4" id="KW-1185">Reference proteome</keyword>
<evidence type="ECO:0000256" key="1">
    <source>
        <dbReference type="ARBA" id="ARBA00023157"/>
    </source>
</evidence>
<evidence type="ECO:0000313" key="4">
    <source>
        <dbReference type="Proteomes" id="UP000324222"/>
    </source>
</evidence>